<dbReference type="PRINTS" id="PR01467">
    <property type="entry name" value="ARGREPRESSOR"/>
</dbReference>
<keyword evidence="7" id="KW-0678">Repressor</keyword>
<evidence type="ECO:0000313" key="11">
    <source>
        <dbReference type="EMBL" id="MBP2016700.1"/>
    </source>
</evidence>
<comment type="caution">
    <text evidence="11">The sequence shown here is derived from an EMBL/GenBank/DDBJ whole genome shotgun (WGS) entry which is preliminary data.</text>
</comment>
<feature type="domain" description="Arginine repressor C-terminal" evidence="10">
    <location>
        <begin position="79"/>
        <end position="145"/>
    </location>
</feature>
<proteinExistence type="inferred from homology"/>
<sequence length="149" mass="16227">MKARRQAKILEVIKNRVIETQEELAAALGEEGIPVTQATISRDIKELQLNKVPTPDGRYRYALPEEVGIGAWDKRRRIFRESVLSIDFSGNLVVIKSLPGTAQGVAAAIDHLNVAEIIGSVAGDDTVFVAVKPADAAPEVAERLRGLMR</sequence>
<evidence type="ECO:0000313" key="12">
    <source>
        <dbReference type="Proteomes" id="UP001519289"/>
    </source>
</evidence>
<dbReference type="PANTHER" id="PTHR34471">
    <property type="entry name" value="ARGININE REPRESSOR"/>
    <property type="match status" value="1"/>
</dbReference>
<evidence type="ECO:0000256" key="1">
    <source>
        <dbReference type="ARBA" id="ARBA00004496"/>
    </source>
</evidence>
<gene>
    <name evidence="7" type="primary">argR</name>
    <name evidence="11" type="ORF">J2Z79_000073</name>
</gene>
<keyword evidence="3 7" id="KW-0963">Cytoplasm</keyword>
<evidence type="ECO:0000256" key="2">
    <source>
        <dbReference type="ARBA" id="ARBA00008316"/>
    </source>
</evidence>
<evidence type="ECO:0000259" key="10">
    <source>
        <dbReference type="Pfam" id="PF02863"/>
    </source>
</evidence>
<dbReference type="InterPro" id="IPR036388">
    <property type="entry name" value="WH-like_DNA-bd_sf"/>
</dbReference>
<feature type="domain" description="Arginine repressor DNA-binding" evidence="9">
    <location>
        <begin position="2"/>
        <end position="67"/>
    </location>
</feature>
<dbReference type="SUPFAM" id="SSF46785">
    <property type="entry name" value="Winged helix' DNA-binding domain"/>
    <property type="match status" value="1"/>
</dbReference>
<dbReference type="PANTHER" id="PTHR34471:SF1">
    <property type="entry name" value="ARGININE REPRESSOR"/>
    <property type="match status" value="1"/>
</dbReference>
<accession>A0ABS4JMC8</accession>
<dbReference type="EMBL" id="JAGGLG010000001">
    <property type="protein sequence ID" value="MBP2016700.1"/>
    <property type="molecule type" value="Genomic_DNA"/>
</dbReference>
<organism evidence="11 12">
    <name type="scientific">Symbiobacterium terraclitae</name>
    <dbReference type="NCBI Taxonomy" id="557451"/>
    <lineage>
        <taxon>Bacteria</taxon>
        <taxon>Bacillati</taxon>
        <taxon>Bacillota</taxon>
        <taxon>Clostridia</taxon>
        <taxon>Eubacteriales</taxon>
        <taxon>Symbiobacteriaceae</taxon>
        <taxon>Symbiobacterium</taxon>
    </lineage>
</organism>
<name>A0ABS4JMC8_9FIRM</name>
<evidence type="ECO:0000256" key="7">
    <source>
        <dbReference type="HAMAP-Rule" id="MF_00173"/>
    </source>
</evidence>
<keyword evidence="6 7" id="KW-0804">Transcription</keyword>
<comment type="subcellular location">
    <subcellularLocation>
        <location evidence="1 7">Cytoplasm</location>
    </subcellularLocation>
</comment>
<dbReference type="Pfam" id="PF02863">
    <property type="entry name" value="Arg_repressor_C"/>
    <property type="match status" value="1"/>
</dbReference>
<dbReference type="SUPFAM" id="SSF55252">
    <property type="entry name" value="C-terminal domain of arginine repressor"/>
    <property type="match status" value="1"/>
</dbReference>
<protein>
    <recommendedName>
        <fullName evidence="7 8">Arginine repressor</fullName>
    </recommendedName>
</protein>
<dbReference type="Proteomes" id="UP001519289">
    <property type="component" value="Unassembled WGS sequence"/>
</dbReference>
<keyword evidence="7" id="KW-0055">Arginine biosynthesis</keyword>
<dbReference type="InterPro" id="IPR001669">
    <property type="entry name" value="Arg_repress"/>
</dbReference>
<dbReference type="NCBIfam" id="TIGR01529">
    <property type="entry name" value="argR_whole"/>
    <property type="match status" value="1"/>
</dbReference>
<dbReference type="Pfam" id="PF01316">
    <property type="entry name" value="Arg_repressor"/>
    <property type="match status" value="1"/>
</dbReference>
<dbReference type="InterPro" id="IPR036251">
    <property type="entry name" value="Arg_repress_C_sf"/>
</dbReference>
<comment type="similarity">
    <text evidence="2 7">Belongs to the ArgR family.</text>
</comment>
<comment type="function">
    <text evidence="7">Regulates arginine biosynthesis genes.</text>
</comment>
<reference evidence="11 12" key="1">
    <citation type="submission" date="2021-03" db="EMBL/GenBank/DDBJ databases">
        <title>Genomic Encyclopedia of Type Strains, Phase IV (KMG-IV): sequencing the most valuable type-strain genomes for metagenomic binning, comparative biology and taxonomic classification.</title>
        <authorList>
            <person name="Goeker M."/>
        </authorList>
    </citation>
    <scope>NUCLEOTIDE SEQUENCE [LARGE SCALE GENOMIC DNA]</scope>
    <source>
        <strain evidence="11 12">DSM 27138</strain>
    </source>
</reference>
<dbReference type="RefSeq" id="WP_209464863.1">
    <property type="nucleotide sequence ID" value="NZ_JAGGLG010000001.1"/>
</dbReference>
<keyword evidence="5 7" id="KW-0238">DNA-binding</keyword>
<evidence type="ECO:0000256" key="6">
    <source>
        <dbReference type="ARBA" id="ARBA00023163"/>
    </source>
</evidence>
<dbReference type="HAMAP" id="MF_00173">
    <property type="entry name" value="Arg_repressor"/>
    <property type="match status" value="1"/>
</dbReference>
<keyword evidence="12" id="KW-1185">Reference proteome</keyword>
<dbReference type="InterPro" id="IPR020899">
    <property type="entry name" value="Arg_repress_C"/>
</dbReference>
<evidence type="ECO:0000256" key="3">
    <source>
        <dbReference type="ARBA" id="ARBA00022490"/>
    </source>
</evidence>
<keyword evidence="4 7" id="KW-0805">Transcription regulation</keyword>
<evidence type="ECO:0000256" key="8">
    <source>
        <dbReference type="NCBIfam" id="TIGR01529"/>
    </source>
</evidence>
<dbReference type="InterPro" id="IPR020900">
    <property type="entry name" value="Arg_repress_DNA-bd"/>
</dbReference>
<evidence type="ECO:0000256" key="5">
    <source>
        <dbReference type="ARBA" id="ARBA00023125"/>
    </source>
</evidence>
<evidence type="ECO:0000256" key="4">
    <source>
        <dbReference type="ARBA" id="ARBA00023015"/>
    </source>
</evidence>
<comment type="pathway">
    <text evidence="7">Amino-acid biosynthesis; L-arginine biosynthesis [regulation].</text>
</comment>
<keyword evidence="7" id="KW-0028">Amino-acid biosynthesis</keyword>
<dbReference type="Gene3D" id="3.30.1360.40">
    <property type="match status" value="1"/>
</dbReference>
<evidence type="ECO:0000259" key="9">
    <source>
        <dbReference type="Pfam" id="PF01316"/>
    </source>
</evidence>
<dbReference type="Gene3D" id="1.10.10.10">
    <property type="entry name" value="Winged helix-like DNA-binding domain superfamily/Winged helix DNA-binding domain"/>
    <property type="match status" value="1"/>
</dbReference>
<dbReference type="InterPro" id="IPR036390">
    <property type="entry name" value="WH_DNA-bd_sf"/>
</dbReference>